<reference evidence="2 3" key="2">
    <citation type="journal article" date="2013" name="PLoS Genet.">
        <title>Comparative genome structure, secondary metabolite, and effector coding capacity across Cochliobolus pathogens.</title>
        <authorList>
            <person name="Condon B.J."/>
            <person name="Leng Y."/>
            <person name="Wu D."/>
            <person name="Bushley K.E."/>
            <person name="Ohm R.A."/>
            <person name="Otillar R."/>
            <person name="Martin J."/>
            <person name="Schackwitz W."/>
            <person name="Grimwood J."/>
            <person name="MohdZainudin N."/>
            <person name="Xue C."/>
            <person name="Wang R."/>
            <person name="Manning V.A."/>
            <person name="Dhillon B."/>
            <person name="Tu Z.J."/>
            <person name="Steffenson B.J."/>
            <person name="Salamov A."/>
            <person name="Sun H."/>
            <person name="Lowry S."/>
            <person name="LaButti K."/>
            <person name="Han J."/>
            <person name="Copeland A."/>
            <person name="Lindquist E."/>
            <person name="Barry K."/>
            <person name="Schmutz J."/>
            <person name="Baker S.E."/>
            <person name="Ciuffetti L.M."/>
            <person name="Grigoriev I.V."/>
            <person name="Zhong S."/>
            <person name="Turgeon B.G."/>
        </authorList>
    </citation>
    <scope>NUCLEOTIDE SEQUENCE [LARGE SCALE GENOMIC DNA]</scope>
    <source>
        <strain evidence="3">28A</strain>
    </source>
</reference>
<proteinExistence type="predicted"/>
<dbReference type="GeneID" id="19403903"/>
<evidence type="ECO:0000313" key="3">
    <source>
        <dbReference type="Proteomes" id="UP000016935"/>
    </source>
</evidence>
<dbReference type="EMBL" id="KB908844">
    <property type="protein sequence ID" value="EOA82816.1"/>
    <property type="molecule type" value="Genomic_DNA"/>
</dbReference>
<dbReference type="Proteomes" id="UP000016935">
    <property type="component" value="Unassembled WGS sequence"/>
</dbReference>
<accession>R0IC72</accession>
<feature type="compositionally biased region" description="Acidic residues" evidence="1">
    <location>
        <begin position="194"/>
        <end position="208"/>
    </location>
</feature>
<dbReference type="HOGENOM" id="CLU_1289651_0_0_1"/>
<organism evidence="2 3">
    <name type="scientific">Exserohilum turcicum (strain 28A)</name>
    <name type="common">Northern leaf blight fungus</name>
    <name type="synonym">Setosphaeria turcica</name>
    <dbReference type="NCBI Taxonomy" id="671987"/>
    <lineage>
        <taxon>Eukaryota</taxon>
        <taxon>Fungi</taxon>
        <taxon>Dikarya</taxon>
        <taxon>Ascomycota</taxon>
        <taxon>Pezizomycotina</taxon>
        <taxon>Dothideomycetes</taxon>
        <taxon>Pleosporomycetidae</taxon>
        <taxon>Pleosporales</taxon>
        <taxon>Pleosporineae</taxon>
        <taxon>Pleosporaceae</taxon>
        <taxon>Exserohilum</taxon>
    </lineage>
</organism>
<name>R0IC72_EXST2</name>
<sequence length="214" mass="23169">MSHKGPGTQTYLDAPKELAKAEVKKKELSATSVLGGLIIPTLYQVLSFSPPPLQPETAASQQAKKKYAPSMLQHMDRFSPGCFTTTPCIHHYTYNHAALNPPTPPVTRARPSVVHRHNTPAHKTRGLGNDAYQGPISPEKETKQASKNAARGGCGQDAPSAASYTWHIRRLACSAVAVGLFVPCKERRQRAADDADDDDADGADDDDDATYHCH</sequence>
<gene>
    <name evidence="2" type="ORF">SETTUDRAFT_34344</name>
</gene>
<evidence type="ECO:0000313" key="2">
    <source>
        <dbReference type="EMBL" id="EOA82816.1"/>
    </source>
</evidence>
<dbReference type="AlphaFoldDB" id="R0IC72"/>
<feature type="region of interest" description="Disordered" evidence="1">
    <location>
        <begin position="188"/>
        <end position="214"/>
    </location>
</feature>
<protein>
    <submittedName>
        <fullName evidence="2">Uncharacterized protein</fullName>
    </submittedName>
</protein>
<dbReference type="RefSeq" id="XP_008029472.1">
    <property type="nucleotide sequence ID" value="XM_008031281.1"/>
</dbReference>
<keyword evidence="3" id="KW-1185">Reference proteome</keyword>
<reference evidence="2 3" key="1">
    <citation type="journal article" date="2012" name="PLoS Pathog.">
        <title>Diverse lifestyles and strategies of plant pathogenesis encoded in the genomes of eighteen Dothideomycetes fungi.</title>
        <authorList>
            <person name="Ohm R.A."/>
            <person name="Feau N."/>
            <person name="Henrissat B."/>
            <person name="Schoch C.L."/>
            <person name="Horwitz B.A."/>
            <person name="Barry K.W."/>
            <person name="Condon B.J."/>
            <person name="Copeland A.C."/>
            <person name="Dhillon B."/>
            <person name="Glaser F."/>
            <person name="Hesse C.N."/>
            <person name="Kosti I."/>
            <person name="LaButti K."/>
            <person name="Lindquist E.A."/>
            <person name="Lucas S."/>
            <person name="Salamov A.A."/>
            <person name="Bradshaw R.E."/>
            <person name="Ciuffetti L."/>
            <person name="Hamelin R.C."/>
            <person name="Kema G.H.J."/>
            <person name="Lawrence C."/>
            <person name="Scott J.A."/>
            <person name="Spatafora J.W."/>
            <person name="Turgeon B.G."/>
            <person name="de Wit P.J.G.M."/>
            <person name="Zhong S."/>
            <person name="Goodwin S.B."/>
            <person name="Grigoriev I.V."/>
        </authorList>
    </citation>
    <scope>NUCLEOTIDE SEQUENCE [LARGE SCALE GENOMIC DNA]</scope>
    <source>
        <strain evidence="3">28A</strain>
    </source>
</reference>
<feature type="region of interest" description="Disordered" evidence="1">
    <location>
        <begin position="118"/>
        <end position="157"/>
    </location>
</feature>
<evidence type="ECO:0000256" key="1">
    <source>
        <dbReference type="SAM" id="MobiDB-lite"/>
    </source>
</evidence>